<dbReference type="Pfam" id="PF01026">
    <property type="entry name" value="TatD_DNase"/>
    <property type="match status" value="1"/>
</dbReference>
<organism evidence="2 3">
    <name type="scientific">Treponema bryantii</name>
    <dbReference type="NCBI Taxonomy" id="163"/>
    <lineage>
        <taxon>Bacteria</taxon>
        <taxon>Pseudomonadati</taxon>
        <taxon>Spirochaetota</taxon>
        <taxon>Spirochaetia</taxon>
        <taxon>Spirochaetales</taxon>
        <taxon>Treponemataceae</taxon>
        <taxon>Treponema</taxon>
    </lineage>
</organism>
<dbReference type="Proteomes" id="UP000182737">
    <property type="component" value="Unassembled WGS sequence"/>
</dbReference>
<dbReference type="Gene3D" id="3.20.20.140">
    <property type="entry name" value="Metal-dependent hydrolases"/>
    <property type="match status" value="1"/>
</dbReference>
<reference evidence="3" key="1">
    <citation type="submission" date="2016-10" db="EMBL/GenBank/DDBJ databases">
        <authorList>
            <person name="Varghese N."/>
            <person name="Submissions S."/>
        </authorList>
    </citation>
    <scope>NUCLEOTIDE SEQUENCE [LARGE SCALE GENOMIC DNA]</scope>
    <source>
        <strain evidence="3">XBD1002</strain>
    </source>
</reference>
<feature type="binding site" evidence="1">
    <location>
        <position position="255"/>
    </location>
    <ligand>
        <name>a divalent metal cation</name>
        <dbReference type="ChEBI" id="CHEBI:60240"/>
        <label>1</label>
    </ligand>
</feature>
<feature type="binding site" evidence="1">
    <location>
        <position position="18"/>
    </location>
    <ligand>
        <name>a divalent metal cation</name>
        <dbReference type="ChEBI" id="CHEBI:60240"/>
        <label>1</label>
    </ligand>
</feature>
<feature type="binding site" evidence="1">
    <location>
        <position position="16"/>
    </location>
    <ligand>
        <name>a divalent metal cation</name>
        <dbReference type="ChEBI" id="CHEBI:60240"/>
        <label>1</label>
    </ligand>
</feature>
<dbReference type="InterPro" id="IPR032466">
    <property type="entry name" value="Metal_Hydrolase"/>
</dbReference>
<sequence>MVSKIIILSHMFSDTHFHFHMMTTERGVDGIEVLSTMAARNCYFGLDIGTHCDDLAERQACVEQTIAGMADNGLAAKARDFMYFSAGIWPDVGAIHDRDNQMKVLRQSIEAAASGGDHDTLHRKIVAVGECGIDHHWNPSGEDGRCESDFDEQTYRGERELFEAHLELARELKLPVIVHSRDGFEDTLDCLKNVGYDNGIIHCYSYGIDEARAFLDRGWYIAFGGAVTYNKKAKLEAVKELLKFVPADRFLCETDAPYLAPVPLRGTVNTPVNVEHVYNFIAEVRGCTPEALSELVDENIKNLFF</sequence>
<dbReference type="InterPro" id="IPR001130">
    <property type="entry name" value="TatD-like"/>
</dbReference>
<dbReference type="GO" id="GO:0005829">
    <property type="term" value="C:cytosol"/>
    <property type="evidence" value="ECO:0007669"/>
    <property type="project" value="TreeGrafter"/>
</dbReference>
<dbReference type="GO" id="GO:0016788">
    <property type="term" value="F:hydrolase activity, acting on ester bonds"/>
    <property type="evidence" value="ECO:0007669"/>
    <property type="project" value="InterPro"/>
</dbReference>
<feature type="binding site" evidence="1">
    <location>
        <position position="179"/>
    </location>
    <ligand>
        <name>a divalent metal cation</name>
        <dbReference type="ChEBI" id="CHEBI:60240"/>
        <label>2</label>
    </ligand>
</feature>
<evidence type="ECO:0000313" key="2">
    <source>
        <dbReference type="EMBL" id="SFI74642.1"/>
    </source>
</evidence>
<dbReference type="PANTHER" id="PTHR46124">
    <property type="entry name" value="D-AMINOACYL-TRNA DEACYLASE"/>
    <property type="match status" value="1"/>
</dbReference>
<feature type="binding site" evidence="1">
    <location>
        <position position="130"/>
    </location>
    <ligand>
        <name>a divalent metal cation</name>
        <dbReference type="ChEBI" id="CHEBI:60240"/>
        <label>1</label>
    </ligand>
</feature>
<dbReference type="CDD" id="cd01310">
    <property type="entry name" value="TatD_DNAse"/>
    <property type="match status" value="1"/>
</dbReference>
<gene>
    <name evidence="2" type="ORF">SAMN04487775_10599</name>
</gene>
<proteinExistence type="predicted"/>
<evidence type="ECO:0000256" key="1">
    <source>
        <dbReference type="PIRSR" id="PIRSR005902-1"/>
    </source>
</evidence>
<dbReference type="PIRSF" id="PIRSF005902">
    <property type="entry name" value="DNase_TatD"/>
    <property type="match status" value="1"/>
</dbReference>
<protein>
    <submittedName>
        <fullName evidence="2">TatD DNase family protein</fullName>
    </submittedName>
</protein>
<dbReference type="PANTHER" id="PTHR46124:SF2">
    <property type="entry name" value="D-AMINOACYL-TRNA DEACYLASE"/>
    <property type="match status" value="1"/>
</dbReference>
<keyword evidence="3" id="KW-1185">Reference proteome</keyword>
<dbReference type="SUPFAM" id="SSF51556">
    <property type="entry name" value="Metallo-dependent hydrolases"/>
    <property type="match status" value="1"/>
</dbReference>
<accession>A0A1I3KQ50</accession>
<dbReference type="EMBL" id="FORI01000005">
    <property type="protein sequence ID" value="SFI74642.1"/>
    <property type="molecule type" value="Genomic_DNA"/>
</dbReference>
<keyword evidence="1" id="KW-0479">Metal-binding</keyword>
<evidence type="ECO:0000313" key="3">
    <source>
        <dbReference type="Proteomes" id="UP000182737"/>
    </source>
</evidence>
<name>A0A1I3KQ50_9SPIR</name>
<dbReference type="AlphaFoldDB" id="A0A1I3KQ50"/>
<dbReference type="GO" id="GO:0046872">
    <property type="term" value="F:metal ion binding"/>
    <property type="evidence" value="ECO:0007669"/>
    <property type="project" value="UniProtKB-KW"/>
</dbReference>
<feature type="binding site" evidence="1">
    <location>
        <position position="202"/>
    </location>
    <ligand>
        <name>a divalent metal cation</name>
        <dbReference type="ChEBI" id="CHEBI:60240"/>
        <label>2</label>
    </ligand>
</feature>